<evidence type="ECO:0000313" key="2">
    <source>
        <dbReference type="Proteomes" id="UP000828048"/>
    </source>
</evidence>
<comment type="caution">
    <text evidence="1">The sequence shown here is derived from an EMBL/GenBank/DDBJ whole genome shotgun (WGS) entry which is preliminary data.</text>
</comment>
<name>A0ACB7XDI8_9ERIC</name>
<gene>
    <name evidence="1" type="ORF">Vadar_028423</name>
</gene>
<sequence>MLKNLRARRRPRYGAHLCALIAAILLLLSVSLLHTRLAANQPSPKHPYHLISADDVVLDPLLGDSDPDDSRSLTNKSDDLIDALDDVVQVDPRVSDGEEILGGLESEEEEENGDQSGDSGYYFDHVSGAIRRRFDKRSIDQWEDYDSRFDVNFGLEDESKVAIGSDDVAVDEEVRRKVVEVEGIEDLLLLKVGTRVSKLREGWGAWFDAKSDFLRRDRMFKSNLEVLNPLNNPLLQDPDGVGVTGLTRGDKLVQKGLFSEFKKVSFLLKKPLGIENSGLELQRRKSEEVENDVKAKEVGSVEQGRSEMKRAERRTLDDNANKISYRSGIGDGSEALSKPADNLSLRSDKNKGIERKTVESATYSKVSDTTSTDSVRLGGSRKVEGNGGIQSEFSGLVYANGKRWGYFPGLHPRLSFSNFMDGFFRKGKCSMRVFMVWNSPPWMFSVRQQRGLESLLFHHRDVCVVVFSETIELNFFEGFVKDGFKVAVVMPNLDELLKDTPTHIFASVWFEWKKTKFYATHYSELVRLAALYKYGGLYLDSDILVLRPLSSLNNTVGVEDQRARSSLNGAVMSFRKHSPFIMECLTEFYSTYDDHRLRWNGAGLLTRVARNFLKNKTTSDNRMELKLQPSFIFFPIGQNNIIRYFSAPATESERAQQDELFQKIADKSFTFHFWNSVTSALVPEPESLVSKLLNRHCIRCSDVL</sequence>
<accession>A0ACB7XDI8</accession>
<dbReference type="EMBL" id="CM037156">
    <property type="protein sequence ID" value="KAH7838575.1"/>
    <property type="molecule type" value="Genomic_DNA"/>
</dbReference>
<keyword evidence="2" id="KW-1185">Reference proteome</keyword>
<dbReference type="Proteomes" id="UP000828048">
    <property type="component" value="Chromosome 6"/>
</dbReference>
<organism evidence="1 2">
    <name type="scientific">Vaccinium darrowii</name>
    <dbReference type="NCBI Taxonomy" id="229202"/>
    <lineage>
        <taxon>Eukaryota</taxon>
        <taxon>Viridiplantae</taxon>
        <taxon>Streptophyta</taxon>
        <taxon>Embryophyta</taxon>
        <taxon>Tracheophyta</taxon>
        <taxon>Spermatophyta</taxon>
        <taxon>Magnoliopsida</taxon>
        <taxon>eudicotyledons</taxon>
        <taxon>Gunneridae</taxon>
        <taxon>Pentapetalae</taxon>
        <taxon>asterids</taxon>
        <taxon>Ericales</taxon>
        <taxon>Ericaceae</taxon>
        <taxon>Vaccinioideae</taxon>
        <taxon>Vaccinieae</taxon>
        <taxon>Vaccinium</taxon>
    </lineage>
</organism>
<reference evidence="1 2" key="1">
    <citation type="journal article" date="2021" name="Hortic Res">
        <title>High-quality reference genome and annotation aids understanding of berry development for evergreen blueberry (Vaccinium darrowii).</title>
        <authorList>
            <person name="Yu J."/>
            <person name="Hulse-Kemp A.M."/>
            <person name="Babiker E."/>
            <person name="Staton M."/>
        </authorList>
    </citation>
    <scope>NUCLEOTIDE SEQUENCE [LARGE SCALE GENOMIC DNA]</scope>
    <source>
        <strain evidence="2">cv. NJ 8807/NJ 8810</strain>
        <tissue evidence="1">Young leaf</tissue>
    </source>
</reference>
<protein>
    <submittedName>
        <fullName evidence="1">Uncharacterized protein</fullName>
    </submittedName>
</protein>
<evidence type="ECO:0000313" key="1">
    <source>
        <dbReference type="EMBL" id="KAH7838575.1"/>
    </source>
</evidence>
<proteinExistence type="predicted"/>